<comment type="caution">
    <text evidence="1">The sequence shown here is derived from an EMBL/GenBank/DDBJ whole genome shotgun (WGS) entry which is preliminary data.</text>
</comment>
<dbReference type="Proteomes" id="UP001143856">
    <property type="component" value="Unassembled WGS sequence"/>
</dbReference>
<keyword evidence="2" id="KW-1185">Reference proteome</keyword>
<sequence length="1091" mass="124532">MAPSQEKYYSAEFGKLCVHFNITQPRPVTRSQTIRNQQSKKRRRPQLSEALDPMRGESELEAVDDYANELRTEASFALGKLISLITFTPAPLLPERVQQNIRRHDYWYTAIFNNILNAAASYTWETLKSSPFDPAFFRWLQSNNTGAARDAILMALLHSHVRSFRDRAALGQRDWKDLFGRLESKSLADEIGQIPNLIGVYALHAPCKAESAHGEMAKWPMGHLNEIDRHKRLQHSQVKERRSWMYTKLSHEDTEEVSYCALSTLLFFRDYTQEASLHLPFLSTLMEAIDMIYLETLNSQSVETAQAWGANFVSDLRPKEMPCSPFYGLNQALPIKQNHRRFGISLTANLTLAECLTFIKTVNDKADRVYPAGRDIDWAFLISRLSETPEERIKKYWENLFLEDYGNIWGFNQRETAKSRFEWVLTYIRTGELPAHAKLGQCLLRETLRDAFLKSKKHPYSFVGRDDGKELNTDLSSRWVQEFLEKQGAWDVVEAALGKHNITLGILGLRDRYGVLIAPLWEELVCGMTLDQSLFMTLAIQEAQKDDAQPDGSADKSELPIQQSSASLPSHGTAGQDAEEDAELEQHSTSTSSARKRPADETSPLPRPKHKRKKRHCRDAEDDMMQSDAELGAMEEQMTTEVNQEFDTDRTTDTTTHEDGKPVHVSKRRDWTPEEDKTIKSYFKSGKTQQQIAAEVHQEFDIDRTQSAIYKRVGQLMRRLEQRAWTPKEDETMKLGLELRKTHGQIAAGLNQGPSTSQVKVDQLGKSAREIAAEVNKEFHNDRSTNAISRRRKIPMGPGFESGHPEWSPSELSHLRTIVSSGEHIPTAVKSWVEQTGSKRTPDAMVARLKLIAAETAVPWTDEEDAALMTACEGLDKTRPMTEAFKSATETKRTDKDIIQRIEYLGLNLGSRKRWTPKEDEFLETLRDGYNDESRYQAWKKEFGPTKTLTSLKTRLVRLSKNPRGKLHRWTLEEDNYLRSYPDLSKRWKLAKKLALTLYPLSGASESMERCSRWSPSEDARPPTVTEEVEGKDWQPAHMAFVHKFGMGRTANALRARRVYLRQAAAEAKAEAKAETSGSLDKETEERENAV</sequence>
<name>A0ACC1P2V9_9PEZI</name>
<protein>
    <submittedName>
        <fullName evidence="1">Uncharacterized protein</fullName>
    </submittedName>
</protein>
<evidence type="ECO:0000313" key="2">
    <source>
        <dbReference type="Proteomes" id="UP001143856"/>
    </source>
</evidence>
<gene>
    <name evidence="1" type="ORF">NUW58_g5169</name>
</gene>
<accession>A0ACC1P2V9</accession>
<organism evidence="1 2">
    <name type="scientific">Xylaria curta</name>
    <dbReference type="NCBI Taxonomy" id="42375"/>
    <lineage>
        <taxon>Eukaryota</taxon>
        <taxon>Fungi</taxon>
        <taxon>Dikarya</taxon>
        <taxon>Ascomycota</taxon>
        <taxon>Pezizomycotina</taxon>
        <taxon>Sordariomycetes</taxon>
        <taxon>Xylariomycetidae</taxon>
        <taxon>Xylariales</taxon>
        <taxon>Xylariaceae</taxon>
        <taxon>Xylaria</taxon>
    </lineage>
</organism>
<dbReference type="EMBL" id="JAPDGR010000991">
    <property type="protein sequence ID" value="KAJ2986139.1"/>
    <property type="molecule type" value="Genomic_DNA"/>
</dbReference>
<reference evidence="1" key="1">
    <citation type="submission" date="2022-10" db="EMBL/GenBank/DDBJ databases">
        <title>Genome Sequence of Xylaria curta.</title>
        <authorList>
            <person name="Buettner E."/>
        </authorList>
    </citation>
    <scope>NUCLEOTIDE SEQUENCE</scope>
    <source>
        <strain evidence="1">Babe10</strain>
    </source>
</reference>
<proteinExistence type="predicted"/>
<evidence type="ECO:0000313" key="1">
    <source>
        <dbReference type="EMBL" id="KAJ2986139.1"/>
    </source>
</evidence>